<feature type="transmembrane region" description="Helical" evidence="1">
    <location>
        <begin position="229"/>
        <end position="251"/>
    </location>
</feature>
<feature type="transmembrane region" description="Helical" evidence="1">
    <location>
        <begin position="364"/>
        <end position="384"/>
    </location>
</feature>
<dbReference type="EMBL" id="QFPJ01000016">
    <property type="protein sequence ID" value="PZQ22250.1"/>
    <property type="molecule type" value="Genomic_DNA"/>
</dbReference>
<feature type="transmembrane region" description="Helical" evidence="1">
    <location>
        <begin position="202"/>
        <end position="222"/>
    </location>
</feature>
<sequence length="529" mass="57098">MMDSAGVRNGDDARMPSLAFHQRKAAPPRRWTARMAAGDIPTGLFAAAMLLFMATQLLSGLTMPLSMDEGFSAVIAAQPDPASLIRWCLAELSGPVYYSILWGWEKLAGDANVALRLPGLAFALAAPWLLWAKGPGDRTTRALWAVTVALWVPALANGTEVRPYSLILLLASAQAIAFLRLIEAPDTRRALLWTGLSALAVLTHYHAAVIAGLQGMAFVGIWRMRAVRCWPALLPLAPMAVWMMWHLPLLLKFTGAGGWYLPLGFGDVVHIPLLFFGSVGLGALLVAAMATTFYARLRQGASSRLRFDASTAEIALAGSGVGAFLIVLAAGFVWPSFIPRYLIAYAPAMLFVVPLWLRGVARVFPAAPTLIVIAVMATAAVSVADRIAHPEYTARYSFGVERPSRWIAEQGGADRLVFFWDNPTAALADPARMAEVGGYFLAREGRPAAEVVLPRYPAGGDPNPVVARLARGDGAVIWIYDAKVPGTMSARFPPKLRQDRAHWNCRDFGSGYVIVLACIPRRTAAAVRS</sequence>
<accession>A0A2W5N7Q0</accession>
<proteinExistence type="predicted"/>
<reference evidence="2 3" key="1">
    <citation type="submission" date="2017-08" db="EMBL/GenBank/DDBJ databases">
        <title>Infants hospitalized years apart are colonized by the same room-sourced microbial strains.</title>
        <authorList>
            <person name="Brooks B."/>
            <person name="Olm M.R."/>
            <person name="Firek B.A."/>
            <person name="Baker R."/>
            <person name="Thomas B.C."/>
            <person name="Morowitz M.J."/>
            <person name="Banfield J.F."/>
        </authorList>
    </citation>
    <scope>NUCLEOTIDE SEQUENCE [LARGE SCALE GENOMIC DNA]</scope>
    <source>
        <strain evidence="2">S2_005_003_R2_47</strain>
    </source>
</reference>
<keyword evidence="1" id="KW-1133">Transmembrane helix</keyword>
<evidence type="ECO:0000313" key="2">
    <source>
        <dbReference type="EMBL" id="PZQ22250.1"/>
    </source>
</evidence>
<feature type="transmembrane region" description="Helical" evidence="1">
    <location>
        <begin position="314"/>
        <end position="334"/>
    </location>
</feature>
<gene>
    <name evidence="2" type="ORF">DI569_08705</name>
</gene>
<feature type="transmembrane region" description="Helical" evidence="1">
    <location>
        <begin position="142"/>
        <end position="159"/>
    </location>
</feature>
<feature type="transmembrane region" description="Helical" evidence="1">
    <location>
        <begin position="271"/>
        <end position="294"/>
    </location>
</feature>
<evidence type="ECO:0000256" key="1">
    <source>
        <dbReference type="SAM" id="Phobius"/>
    </source>
</evidence>
<feature type="transmembrane region" description="Helical" evidence="1">
    <location>
        <begin position="166"/>
        <end position="182"/>
    </location>
</feature>
<comment type="caution">
    <text evidence="2">The sequence shown here is derived from an EMBL/GenBank/DDBJ whole genome shotgun (WGS) entry which is preliminary data.</text>
</comment>
<feature type="transmembrane region" description="Helical" evidence="1">
    <location>
        <begin position="113"/>
        <end position="130"/>
    </location>
</feature>
<dbReference type="Proteomes" id="UP000248597">
    <property type="component" value="Unassembled WGS sequence"/>
</dbReference>
<name>A0A2W5N7Q0_SPHMC</name>
<protein>
    <submittedName>
        <fullName evidence="2">Uncharacterized protein</fullName>
    </submittedName>
</protein>
<evidence type="ECO:0000313" key="3">
    <source>
        <dbReference type="Proteomes" id="UP000248597"/>
    </source>
</evidence>
<dbReference type="AlphaFoldDB" id="A0A2W5N7Q0"/>
<feature type="transmembrane region" description="Helical" evidence="1">
    <location>
        <begin position="84"/>
        <end position="101"/>
    </location>
</feature>
<feature type="transmembrane region" description="Helical" evidence="1">
    <location>
        <begin position="44"/>
        <end position="64"/>
    </location>
</feature>
<feature type="transmembrane region" description="Helical" evidence="1">
    <location>
        <begin position="340"/>
        <end position="357"/>
    </location>
</feature>
<organism evidence="2 3">
    <name type="scientific">Sphingopyxis macrogoltabida</name>
    <name type="common">Sphingomonas macrogoltabidus</name>
    <dbReference type="NCBI Taxonomy" id="33050"/>
    <lineage>
        <taxon>Bacteria</taxon>
        <taxon>Pseudomonadati</taxon>
        <taxon>Pseudomonadota</taxon>
        <taxon>Alphaproteobacteria</taxon>
        <taxon>Sphingomonadales</taxon>
        <taxon>Sphingomonadaceae</taxon>
        <taxon>Sphingopyxis</taxon>
    </lineage>
</organism>
<keyword evidence="1" id="KW-0812">Transmembrane</keyword>
<keyword evidence="1" id="KW-0472">Membrane</keyword>